<dbReference type="EMBL" id="NDXW01000001">
    <property type="protein sequence ID" value="RDH46253.1"/>
    <property type="molecule type" value="Genomic_DNA"/>
</dbReference>
<dbReference type="Gene3D" id="1.20.5.3310">
    <property type="match status" value="1"/>
</dbReference>
<evidence type="ECO:0000256" key="2">
    <source>
        <dbReference type="ARBA" id="ARBA00022448"/>
    </source>
</evidence>
<keyword evidence="4 9" id="KW-0812">Transmembrane</keyword>
<proteinExistence type="inferred from homology"/>
<feature type="compositionally biased region" description="Basic and acidic residues" evidence="10">
    <location>
        <begin position="132"/>
        <end position="147"/>
    </location>
</feature>
<evidence type="ECO:0000256" key="8">
    <source>
        <dbReference type="ARBA" id="ARBA00023136"/>
    </source>
</evidence>
<organism evidence="12 13">
    <name type="scientific">Zooshikella ganghwensis</name>
    <dbReference type="NCBI Taxonomy" id="202772"/>
    <lineage>
        <taxon>Bacteria</taxon>
        <taxon>Pseudomonadati</taxon>
        <taxon>Pseudomonadota</taxon>
        <taxon>Gammaproteobacteria</taxon>
        <taxon>Oceanospirillales</taxon>
        <taxon>Zooshikellaceae</taxon>
        <taxon>Zooshikella</taxon>
    </lineage>
</organism>
<evidence type="ECO:0000256" key="11">
    <source>
        <dbReference type="SAM" id="Phobius"/>
    </source>
</evidence>
<evidence type="ECO:0000256" key="5">
    <source>
        <dbReference type="ARBA" id="ARBA00022927"/>
    </source>
</evidence>
<dbReference type="GO" id="GO:0008320">
    <property type="term" value="F:protein transmembrane transporter activity"/>
    <property type="evidence" value="ECO:0007669"/>
    <property type="project" value="UniProtKB-UniRule"/>
</dbReference>
<comment type="function">
    <text evidence="9">Part of the twin-arginine translocation (Tat) system that transports large folded proteins containing a characteristic twin-arginine motif in their signal peptide across membranes. Together with TatC, TatB is part of a receptor directly interacting with Tat signal peptides. TatB may form an oligomeric binding site that transiently accommodates folded Tat precursor proteins before their translocation.</text>
</comment>
<feature type="compositionally biased region" description="Polar residues" evidence="10">
    <location>
        <begin position="94"/>
        <end position="110"/>
    </location>
</feature>
<evidence type="ECO:0000313" key="12">
    <source>
        <dbReference type="EMBL" id="RDH46253.1"/>
    </source>
</evidence>
<sequence>MFDIGFAELLLIAIIGLIILGPERLPHAIRTVTLWVGRIRRGFTAMKSEIEREIGADEIKRQLHNERIMDELKQAQRSLQENVEDVKHGLDNSIHPTLSEPSSSSVQPAATDSKAPPTIKPYTVSQSAPETGKSEVPAEKSAHQSDS</sequence>
<evidence type="ECO:0000256" key="4">
    <source>
        <dbReference type="ARBA" id="ARBA00022692"/>
    </source>
</evidence>
<evidence type="ECO:0000256" key="10">
    <source>
        <dbReference type="SAM" id="MobiDB-lite"/>
    </source>
</evidence>
<feature type="transmembrane region" description="Helical" evidence="11">
    <location>
        <begin position="6"/>
        <end position="22"/>
    </location>
</feature>
<dbReference type="NCBIfam" id="TIGR01410">
    <property type="entry name" value="tatB"/>
    <property type="match status" value="1"/>
</dbReference>
<dbReference type="GO" id="GO:0043953">
    <property type="term" value="P:protein transport by the Tat complex"/>
    <property type="evidence" value="ECO:0007669"/>
    <property type="project" value="UniProtKB-UniRule"/>
</dbReference>
<keyword evidence="7 9" id="KW-0811">Translocation</keyword>
<dbReference type="InterPro" id="IPR003369">
    <property type="entry name" value="TatA/B/E"/>
</dbReference>
<evidence type="ECO:0000256" key="6">
    <source>
        <dbReference type="ARBA" id="ARBA00022989"/>
    </source>
</evidence>
<dbReference type="Proteomes" id="UP000257039">
    <property type="component" value="Unassembled WGS sequence"/>
</dbReference>
<evidence type="ECO:0000313" key="13">
    <source>
        <dbReference type="Proteomes" id="UP000257039"/>
    </source>
</evidence>
<protein>
    <recommendedName>
        <fullName evidence="9">Sec-independent protein translocase protein TatB</fullName>
    </recommendedName>
</protein>
<evidence type="ECO:0000256" key="1">
    <source>
        <dbReference type="ARBA" id="ARBA00004167"/>
    </source>
</evidence>
<feature type="region of interest" description="Disordered" evidence="10">
    <location>
        <begin position="73"/>
        <end position="147"/>
    </location>
</feature>
<dbReference type="InterPro" id="IPR018448">
    <property type="entry name" value="TatB"/>
</dbReference>
<keyword evidence="8 9" id="KW-0472">Membrane</keyword>
<comment type="caution">
    <text evidence="12">The sequence shown here is derived from an EMBL/GenBank/DDBJ whole genome shotgun (WGS) entry which is preliminary data.</text>
</comment>
<evidence type="ECO:0000256" key="3">
    <source>
        <dbReference type="ARBA" id="ARBA00022475"/>
    </source>
</evidence>
<keyword evidence="2 9" id="KW-0813">Transport</keyword>
<dbReference type="HAMAP" id="MF_00237">
    <property type="entry name" value="TatB"/>
    <property type="match status" value="1"/>
</dbReference>
<keyword evidence="13" id="KW-1185">Reference proteome</keyword>
<dbReference type="AlphaFoldDB" id="A0A4P9VRP3"/>
<dbReference type="PANTHER" id="PTHR33162">
    <property type="entry name" value="SEC-INDEPENDENT PROTEIN TRANSLOCASE PROTEIN TATA, CHLOROPLASTIC"/>
    <property type="match status" value="1"/>
</dbReference>
<comment type="similarity">
    <text evidence="9">Belongs to the TatB family.</text>
</comment>
<reference evidence="12 13" key="1">
    <citation type="submission" date="2017-04" db="EMBL/GenBank/DDBJ databases">
        <title>Draft genome sequence of Zooshikella ganghwensis VG4 isolated from Red Sea sediments.</title>
        <authorList>
            <person name="Rehman Z."/>
            <person name="Alam I."/>
            <person name="Kamau A."/>
            <person name="Bajic V."/>
            <person name="Leiknes T."/>
        </authorList>
    </citation>
    <scope>NUCLEOTIDE SEQUENCE [LARGE SCALE GENOMIC DNA]</scope>
    <source>
        <strain evidence="12 13">VG4</strain>
    </source>
</reference>
<evidence type="ECO:0000256" key="7">
    <source>
        <dbReference type="ARBA" id="ARBA00023010"/>
    </source>
</evidence>
<evidence type="ECO:0000256" key="9">
    <source>
        <dbReference type="HAMAP-Rule" id="MF_00237"/>
    </source>
</evidence>
<keyword evidence="3 9" id="KW-1003">Cell membrane</keyword>
<gene>
    <name evidence="9 12" type="primary">tatB</name>
    <name evidence="12" type="ORF">B9G39_23955</name>
</gene>
<dbReference type="PRINTS" id="PR01506">
    <property type="entry name" value="TATBPROTEIN"/>
</dbReference>
<dbReference type="GO" id="GO:0033281">
    <property type="term" value="C:TAT protein transport complex"/>
    <property type="evidence" value="ECO:0007669"/>
    <property type="project" value="UniProtKB-UniRule"/>
</dbReference>
<keyword evidence="5 9" id="KW-0653">Protein transport</keyword>
<dbReference type="RefSeq" id="WP_094789042.1">
    <property type="nucleotide sequence ID" value="NZ_JAEVHG010000022.1"/>
</dbReference>
<comment type="subcellular location">
    <subcellularLocation>
        <location evidence="9">Cell membrane</location>
        <topology evidence="9">Single-pass membrane protein</topology>
    </subcellularLocation>
    <subcellularLocation>
        <location evidence="1">Membrane</location>
        <topology evidence="1">Single-pass membrane protein</topology>
    </subcellularLocation>
</comment>
<comment type="subunit">
    <text evidence="9">The Tat system comprises two distinct complexes: a TatABC complex, containing multiple copies of TatA, TatB and TatC subunits, and a separate TatA complex, containing only TatA subunits. Substrates initially bind to the TatABC complex, which probably triggers association of the separate TatA complex to form the active translocon.</text>
</comment>
<keyword evidence="6 9" id="KW-1133">Transmembrane helix</keyword>
<accession>A0A4P9VRP3</accession>
<dbReference type="PANTHER" id="PTHR33162:SF1">
    <property type="entry name" value="SEC-INDEPENDENT PROTEIN TRANSLOCASE PROTEIN TATA, CHLOROPLASTIC"/>
    <property type="match status" value="1"/>
</dbReference>
<name>A0A4P9VRP3_9GAMM</name>
<dbReference type="Pfam" id="PF02416">
    <property type="entry name" value="TatA_B_E"/>
    <property type="match status" value="1"/>
</dbReference>